<name>A0A391P4J7_9EUKA</name>
<gene>
    <name evidence="1" type="ORF">KIPB_015719</name>
</gene>
<evidence type="ECO:0000313" key="1">
    <source>
        <dbReference type="EMBL" id="GCA64913.1"/>
    </source>
</evidence>
<reference evidence="1 2" key="1">
    <citation type="journal article" date="2018" name="PLoS ONE">
        <title>The draft genome of Kipferlia bialata reveals reductive genome evolution in fornicate parasites.</title>
        <authorList>
            <person name="Tanifuji G."/>
            <person name="Takabayashi S."/>
            <person name="Kume K."/>
            <person name="Takagi M."/>
            <person name="Nakayama T."/>
            <person name="Kamikawa R."/>
            <person name="Inagaki Y."/>
            <person name="Hashimoto T."/>
        </authorList>
    </citation>
    <scope>NUCLEOTIDE SEQUENCE [LARGE SCALE GENOMIC DNA]</scope>
    <source>
        <strain evidence="1">NY0173</strain>
    </source>
</reference>
<organism evidence="1 2">
    <name type="scientific">Kipferlia bialata</name>
    <dbReference type="NCBI Taxonomy" id="797122"/>
    <lineage>
        <taxon>Eukaryota</taxon>
        <taxon>Metamonada</taxon>
        <taxon>Carpediemonas-like organisms</taxon>
        <taxon>Kipferlia</taxon>
    </lineage>
</organism>
<sequence>SSLAQALTSVPNLKKLYLYDNEITDSGASSLAQSLASVPNLKEVTTVIL</sequence>
<dbReference type="Gene3D" id="3.80.10.10">
    <property type="entry name" value="Ribonuclease Inhibitor"/>
    <property type="match status" value="1"/>
</dbReference>
<dbReference type="SUPFAM" id="SSF52047">
    <property type="entry name" value="RNI-like"/>
    <property type="match status" value="1"/>
</dbReference>
<evidence type="ECO:0000313" key="2">
    <source>
        <dbReference type="Proteomes" id="UP000265618"/>
    </source>
</evidence>
<dbReference type="EMBL" id="BDIP01009014">
    <property type="protein sequence ID" value="GCA64913.1"/>
    <property type="molecule type" value="Genomic_DNA"/>
</dbReference>
<comment type="caution">
    <text evidence="1">The sequence shown here is derived from an EMBL/GenBank/DDBJ whole genome shotgun (WGS) entry which is preliminary data.</text>
</comment>
<dbReference type="AlphaFoldDB" id="A0A391P4J7"/>
<accession>A0A391P4J7</accession>
<dbReference type="Proteomes" id="UP000265618">
    <property type="component" value="Unassembled WGS sequence"/>
</dbReference>
<dbReference type="SMART" id="SM00368">
    <property type="entry name" value="LRR_RI"/>
    <property type="match status" value="1"/>
</dbReference>
<proteinExistence type="predicted"/>
<keyword evidence="2" id="KW-1185">Reference proteome</keyword>
<dbReference type="InterPro" id="IPR032675">
    <property type="entry name" value="LRR_dom_sf"/>
</dbReference>
<protein>
    <submittedName>
        <fullName evidence="1">Uncharacterized protein</fullName>
    </submittedName>
</protein>
<feature type="non-terminal residue" evidence="1">
    <location>
        <position position="1"/>
    </location>
</feature>